<dbReference type="GeneID" id="115462474"/>
<protein>
    <submittedName>
        <fullName evidence="4">Uncharacterized protein LOC115462474 isoform X1</fullName>
    </submittedName>
</protein>
<evidence type="ECO:0000313" key="4">
    <source>
        <dbReference type="RefSeq" id="XP_030048329.1"/>
    </source>
</evidence>
<evidence type="ECO:0000256" key="2">
    <source>
        <dbReference type="SAM" id="MobiDB-lite"/>
    </source>
</evidence>
<keyword evidence="1" id="KW-0677">Repeat</keyword>
<keyword evidence="3" id="KW-1185">Reference proteome</keyword>
<dbReference type="Proteomes" id="UP000515156">
    <property type="component" value="Chromosome 2"/>
</dbReference>
<dbReference type="Pfam" id="PF14912">
    <property type="entry name" value="THEG"/>
    <property type="match status" value="2"/>
</dbReference>
<feature type="compositionally biased region" description="Basic and acidic residues" evidence="2">
    <location>
        <begin position="14"/>
        <end position="26"/>
    </location>
</feature>
<organism evidence="3 4">
    <name type="scientific">Microcaecilia unicolor</name>
    <dbReference type="NCBI Taxonomy" id="1415580"/>
    <lineage>
        <taxon>Eukaryota</taxon>
        <taxon>Metazoa</taxon>
        <taxon>Chordata</taxon>
        <taxon>Craniata</taxon>
        <taxon>Vertebrata</taxon>
        <taxon>Euteleostomi</taxon>
        <taxon>Amphibia</taxon>
        <taxon>Gymnophiona</taxon>
        <taxon>Siphonopidae</taxon>
        <taxon>Microcaecilia</taxon>
    </lineage>
</organism>
<dbReference type="InterPro" id="IPR006623">
    <property type="entry name" value="THEG"/>
</dbReference>
<dbReference type="KEGG" id="muo:115462474"/>
<proteinExistence type="predicted"/>
<evidence type="ECO:0000313" key="3">
    <source>
        <dbReference type="Proteomes" id="UP000515156"/>
    </source>
</evidence>
<dbReference type="PANTHER" id="PTHR15901">
    <property type="entry name" value="TESTICULAR HAPLOID EXPRESSED GENE PROTEIN"/>
    <property type="match status" value="1"/>
</dbReference>
<evidence type="ECO:0000256" key="1">
    <source>
        <dbReference type="ARBA" id="ARBA00022737"/>
    </source>
</evidence>
<accession>A0A6P7XDS7</accession>
<dbReference type="OrthoDB" id="25466at2759"/>
<name>A0A6P7XDS7_9AMPH</name>
<sequence length="267" mass="30426">MRRRNLGSTMSEEDYNKEGSTKSGKDCNEKSTFWHEVLKCMSDIGVEHSRSSRTHKKSRKVRKCSRVQSAPSFFGMPSQRILDLAKPKKDFSKLSEYCCDHGSGSLWRAKLFDILCRRLLNLAERRKLADCRQKVGLFDESMNPSAFKHRCSDRINTLARPKSVNSYCHANREVIRTITEAAINAIASARINQLARPKRRRNAFHFDMGRPEKPLTKVSNNAKCAIASPRVEKLAIAKDVLHDDQPGHNSKWSISIKTKLALTVPRK</sequence>
<feature type="compositionally biased region" description="Polar residues" evidence="2">
    <location>
        <begin position="1"/>
        <end position="10"/>
    </location>
</feature>
<dbReference type="SMART" id="SM00705">
    <property type="entry name" value="THEG"/>
    <property type="match status" value="3"/>
</dbReference>
<gene>
    <name evidence="4" type="primary">LOC115462474</name>
</gene>
<dbReference type="InterPro" id="IPR042401">
    <property type="entry name" value="SPMAP2-like"/>
</dbReference>
<reference evidence="4" key="1">
    <citation type="submission" date="2025-08" db="UniProtKB">
        <authorList>
            <consortium name="RefSeq"/>
        </authorList>
    </citation>
    <scope>IDENTIFICATION</scope>
</reference>
<feature type="region of interest" description="Disordered" evidence="2">
    <location>
        <begin position="1"/>
        <end position="26"/>
    </location>
</feature>
<dbReference type="RefSeq" id="XP_030048329.1">
    <property type="nucleotide sequence ID" value="XM_030192469.1"/>
</dbReference>
<dbReference type="InParanoid" id="A0A6P7XDS7"/>
<dbReference type="PANTHER" id="PTHR15901:SF15">
    <property type="entry name" value="TESTICULAR HAPLOID EXPRESSED GENE PROTEIN-LIKE"/>
    <property type="match status" value="1"/>
</dbReference>
<dbReference type="AlphaFoldDB" id="A0A6P7XDS7"/>